<evidence type="ECO:0000313" key="1">
    <source>
        <dbReference type="EnsemblPlants" id="ONIVA10G13000.2"/>
    </source>
</evidence>
<evidence type="ECO:0000313" key="2">
    <source>
        <dbReference type="Proteomes" id="UP000006591"/>
    </source>
</evidence>
<reference evidence="1" key="2">
    <citation type="submission" date="2018-04" db="EMBL/GenBank/DDBJ databases">
        <title>OnivRS2 (Oryza nivara Reference Sequence Version 2).</title>
        <authorList>
            <person name="Zhang J."/>
            <person name="Kudrna D."/>
            <person name="Lee S."/>
            <person name="Talag J."/>
            <person name="Rajasekar S."/>
            <person name="Welchert J."/>
            <person name="Hsing Y.-I."/>
            <person name="Wing R.A."/>
        </authorList>
    </citation>
    <scope>NUCLEOTIDE SEQUENCE [LARGE SCALE GENOMIC DNA]</scope>
</reference>
<organism evidence="1">
    <name type="scientific">Oryza nivara</name>
    <name type="common">Indian wild rice</name>
    <name type="synonym">Oryza sativa f. spontanea</name>
    <dbReference type="NCBI Taxonomy" id="4536"/>
    <lineage>
        <taxon>Eukaryota</taxon>
        <taxon>Viridiplantae</taxon>
        <taxon>Streptophyta</taxon>
        <taxon>Embryophyta</taxon>
        <taxon>Tracheophyta</taxon>
        <taxon>Spermatophyta</taxon>
        <taxon>Magnoliopsida</taxon>
        <taxon>Liliopsida</taxon>
        <taxon>Poales</taxon>
        <taxon>Poaceae</taxon>
        <taxon>BOP clade</taxon>
        <taxon>Oryzoideae</taxon>
        <taxon>Oryzeae</taxon>
        <taxon>Oryzinae</taxon>
        <taxon>Oryza</taxon>
    </lineage>
</organism>
<sequence length="759" mass="84795">MGERSDLCDTFKCFCGWRGRCGPNIPRIAPGTDYLAIPAAAVDDDRPRWSLLVGLTSFKVPWHNLRLHRFRVVASGRVLGDSDDLLERFLDVRPDGAAAEIFASASAHVSSRGDRLHIICKCWRLKTDGSDREYSTIPNDIRLGKKYTSLAMNLADKTLTPLGGDLPVVPGEHSSIAAGGEDWALCVERPFDKRRQRGTTILRMQRLEAAGQRWVVAAEHETIPSTKSISSHCLVLSSSSLTALTAPGLRSHSRATSTTISHSSPGLAYKYSPEQRSLSPPIKVATLFPFMEGEGFGYLVHLVDKVLCAVWFGNDLPCACTTLIVKGDWDSGCFTPRDVEILHSTCRRVEISEGGGTRKGRLGNFGFLQLYVENADQVDPTSIHPTIGQAAYLGIEDSPNILHCCRMFLRDEEDKADVVLVDCKFPVKAHLYVIAETAYGSLIYQVSISDGKFFCHDKVLEPQRNVNSFITKKSRMDDPPSCHFVHQEQFFYVISSASLKRMDLIDVHHNTQRTIETNRPKVFFTAVFLVGRLVIGIGHTLKDVCIMKKKRWKHLDTSGSSLDQTRKIEISGWAVLNSDTFIVADTKAYDCFILNLTMGEWNVVKPRLPYRCGMLCGRSFCVGGFIYTPWKGGIIAFELVEDGNFYYLGEPILFGLWKKKIYGSWRRISLDEKFNRIALISTDSDCIVFSMFHGAPSAPPFRGVKHDVLMTTVLVKTQTTGRGTKQPISAEHIDLCTSFIEHEGWINPTLLLLYKHARA</sequence>
<dbReference type="EnsemblPlants" id="ONIVA10G13000.1">
    <property type="protein sequence ID" value="ONIVA10G13000.1"/>
    <property type="gene ID" value="ONIVA10G13000"/>
</dbReference>
<dbReference type="Gramene" id="ONIVA10G13000.1">
    <property type="protein sequence ID" value="ONIVA10G13000.1"/>
    <property type="gene ID" value="ONIVA10G13000"/>
</dbReference>
<reference evidence="1" key="1">
    <citation type="submission" date="2015-04" db="UniProtKB">
        <authorList>
            <consortium name="EnsemblPlants"/>
        </authorList>
    </citation>
    <scope>IDENTIFICATION</scope>
    <source>
        <strain evidence="1">SL10</strain>
    </source>
</reference>
<dbReference type="HOGENOM" id="CLU_020285_0_0_1"/>
<name>A0A0E0ITE8_ORYNI</name>
<dbReference type="Proteomes" id="UP000006591">
    <property type="component" value="Chromosome 10"/>
</dbReference>
<dbReference type="OMA" id="FPFMEGE"/>
<accession>A0A0E0ITE8</accession>
<proteinExistence type="predicted"/>
<protein>
    <submittedName>
        <fullName evidence="1">Uncharacterized protein</fullName>
    </submittedName>
</protein>
<dbReference type="AlphaFoldDB" id="A0A0E0ITE8"/>
<dbReference type="Gramene" id="ONIVA10G13000.2">
    <property type="protein sequence ID" value="ONIVA10G13000.2"/>
    <property type="gene ID" value="ONIVA10G13000"/>
</dbReference>
<keyword evidence="2" id="KW-1185">Reference proteome</keyword>
<dbReference type="EnsemblPlants" id="ONIVA10G13000.2">
    <property type="protein sequence ID" value="ONIVA10G13000.2"/>
    <property type="gene ID" value="ONIVA10G13000"/>
</dbReference>